<evidence type="ECO:0008006" key="3">
    <source>
        <dbReference type="Google" id="ProtNLM"/>
    </source>
</evidence>
<organism evidence="1 2">
    <name type="scientific">candidate division WWE3 bacterium</name>
    <dbReference type="NCBI Taxonomy" id="2053526"/>
    <lineage>
        <taxon>Bacteria</taxon>
        <taxon>Katanobacteria</taxon>
    </lineage>
</organism>
<dbReference type="EMBL" id="JAGQNY010000001">
    <property type="protein sequence ID" value="MCA9301825.1"/>
    <property type="molecule type" value="Genomic_DNA"/>
</dbReference>
<reference evidence="1" key="1">
    <citation type="submission" date="2020-04" db="EMBL/GenBank/DDBJ databases">
        <authorList>
            <person name="Zhang T."/>
        </authorList>
    </citation>
    <scope>NUCLEOTIDE SEQUENCE</scope>
    <source>
        <strain evidence="1">HKST-UBA80</strain>
    </source>
</reference>
<dbReference type="Proteomes" id="UP000714817">
    <property type="component" value="Unassembled WGS sequence"/>
</dbReference>
<evidence type="ECO:0000313" key="1">
    <source>
        <dbReference type="EMBL" id="MCA9301825.1"/>
    </source>
</evidence>
<reference evidence="1" key="2">
    <citation type="journal article" date="2021" name="Microbiome">
        <title>Successional dynamics and alternative stable states in a saline activated sludge microbial community over 9 years.</title>
        <authorList>
            <person name="Wang Y."/>
            <person name="Ye J."/>
            <person name="Ju F."/>
            <person name="Liu L."/>
            <person name="Boyd J.A."/>
            <person name="Deng Y."/>
            <person name="Parks D.H."/>
            <person name="Jiang X."/>
            <person name="Yin X."/>
            <person name="Woodcroft B.J."/>
            <person name="Tyson G.W."/>
            <person name="Hugenholtz P."/>
            <person name="Polz M.F."/>
            <person name="Zhang T."/>
        </authorList>
    </citation>
    <scope>NUCLEOTIDE SEQUENCE</scope>
    <source>
        <strain evidence="1">HKST-UBA80</strain>
    </source>
</reference>
<comment type="caution">
    <text evidence="1">The sequence shown here is derived from an EMBL/GenBank/DDBJ whole genome shotgun (WGS) entry which is preliminary data.</text>
</comment>
<dbReference type="AlphaFoldDB" id="A0A955E030"/>
<name>A0A955E030_UNCKA</name>
<sequence>MGNLDTFLRNMLNYAIVHSKEICGYDKPEIYLMGLSAGAGAISKLASWYSVDWRYQPINLLSRHALFLTLQTLN</sequence>
<accession>A0A955E030</accession>
<evidence type="ECO:0000313" key="2">
    <source>
        <dbReference type="Proteomes" id="UP000714817"/>
    </source>
</evidence>
<protein>
    <recommendedName>
        <fullName evidence="3">Alpha/beta hydrolase</fullName>
    </recommendedName>
</protein>
<gene>
    <name evidence="1" type="ORF">KDA10_00440</name>
</gene>
<proteinExistence type="predicted"/>